<dbReference type="GeneID" id="107469075"/>
<evidence type="ECO:0000313" key="4">
    <source>
        <dbReference type="RefSeq" id="XP_015943944.1"/>
    </source>
</evidence>
<feature type="chain" id="PRO_5027776100" evidence="2">
    <location>
        <begin position="25"/>
        <end position="205"/>
    </location>
</feature>
<reference evidence="3" key="1">
    <citation type="journal article" date="2016" name="Nat. Genet.">
        <title>The genome sequences of Arachis duranensis and Arachis ipaensis, the diploid ancestors of cultivated peanut.</title>
        <authorList>
            <person name="Bertioli D.J."/>
            <person name="Cannon S.B."/>
            <person name="Froenicke L."/>
            <person name="Huang G."/>
            <person name="Farmer A.D."/>
            <person name="Cannon E.K."/>
            <person name="Liu X."/>
            <person name="Gao D."/>
            <person name="Clevenger J."/>
            <person name="Dash S."/>
            <person name="Ren L."/>
            <person name="Moretzsohn M.C."/>
            <person name="Shirasawa K."/>
            <person name="Huang W."/>
            <person name="Vidigal B."/>
            <person name="Abernathy B."/>
            <person name="Chu Y."/>
            <person name="Niederhuth C.E."/>
            <person name="Umale P."/>
            <person name="Araujo A.C."/>
            <person name="Kozik A."/>
            <person name="Kim K.D."/>
            <person name="Burow M.D."/>
            <person name="Varshney R.K."/>
            <person name="Wang X."/>
            <person name="Zhang X."/>
            <person name="Barkley N."/>
            <person name="Guimaraes P.M."/>
            <person name="Isobe S."/>
            <person name="Guo B."/>
            <person name="Liao B."/>
            <person name="Stalker H.T."/>
            <person name="Schmitz R.J."/>
            <person name="Scheffler B.E."/>
            <person name="Leal-Bertioli S.C."/>
            <person name="Xun X."/>
            <person name="Jackson S.A."/>
            <person name="Michelmore R."/>
            <person name="Ozias-Akins P."/>
        </authorList>
    </citation>
    <scope>NUCLEOTIDE SEQUENCE [LARGE SCALE GENOMIC DNA]</scope>
    <source>
        <strain evidence="3">cv. V14167</strain>
    </source>
</reference>
<dbReference type="Proteomes" id="UP000515211">
    <property type="component" value="Chromosome 10"/>
</dbReference>
<evidence type="ECO:0000313" key="3">
    <source>
        <dbReference type="Proteomes" id="UP000515211"/>
    </source>
</evidence>
<evidence type="ECO:0000256" key="2">
    <source>
        <dbReference type="SAM" id="SignalP"/>
    </source>
</evidence>
<feature type="signal peptide" evidence="2">
    <location>
        <begin position="1"/>
        <end position="24"/>
    </location>
</feature>
<dbReference type="KEGG" id="adu:107469075"/>
<accession>A0A6P4BVS0</accession>
<gene>
    <name evidence="4" type="primary">LOC107469075</name>
</gene>
<keyword evidence="3" id="KW-1185">Reference proteome</keyword>
<organism evidence="3 4">
    <name type="scientific">Arachis duranensis</name>
    <name type="common">Wild peanut</name>
    <dbReference type="NCBI Taxonomy" id="130453"/>
    <lineage>
        <taxon>Eukaryota</taxon>
        <taxon>Viridiplantae</taxon>
        <taxon>Streptophyta</taxon>
        <taxon>Embryophyta</taxon>
        <taxon>Tracheophyta</taxon>
        <taxon>Spermatophyta</taxon>
        <taxon>Magnoliopsida</taxon>
        <taxon>eudicotyledons</taxon>
        <taxon>Gunneridae</taxon>
        <taxon>Pentapetalae</taxon>
        <taxon>rosids</taxon>
        <taxon>fabids</taxon>
        <taxon>Fabales</taxon>
        <taxon>Fabaceae</taxon>
        <taxon>Papilionoideae</taxon>
        <taxon>50 kb inversion clade</taxon>
        <taxon>dalbergioids sensu lato</taxon>
        <taxon>Dalbergieae</taxon>
        <taxon>Pterocarpus clade</taxon>
        <taxon>Arachis</taxon>
    </lineage>
</organism>
<sequence length="205" mass="24356">MTNSKAYFFSAFLFSFFLSIRVFARELFNEKKIQAYNVEDNELKGSRRSSSWPVDYNPNLNDIRMKFQKDYNYPTNYDSGGDIPILPILGRVIPFPKKPKQPPQEQEPNQNLNSNPKATPPRSKEEPRWIDPTDPPYRDKGSYPSQYRDSKYTLFFPLVQQKLPETKSSYYYYTPLFGYHQNDLQWNHHVSPKIRKDHYFTNFLG</sequence>
<proteinExistence type="predicted"/>
<feature type="region of interest" description="Disordered" evidence="1">
    <location>
        <begin position="96"/>
        <end position="145"/>
    </location>
</feature>
<feature type="compositionally biased region" description="Low complexity" evidence="1">
    <location>
        <begin position="103"/>
        <end position="116"/>
    </location>
</feature>
<name>A0A6P4BVS0_ARADU</name>
<keyword evidence="2" id="KW-0732">Signal</keyword>
<dbReference type="RefSeq" id="XP_015943944.1">
    <property type="nucleotide sequence ID" value="XM_016088458.3"/>
</dbReference>
<protein>
    <submittedName>
        <fullName evidence="4">Uncharacterized protein LOC107469075</fullName>
    </submittedName>
</protein>
<reference evidence="4" key="2">
    <citation type="submission" date="2025-08" db="UniProtKB">
        <authorList>
            <consortium name="RefSeq"/>
        </authorList>
    </citation>
    <scope>IDENTIFICATION</scope>
    <source>
        <tissue evidence="4">Whole plant</tissue>
    </source>
</reference>
<evidence type="ECO:0000256" key="1">
    <source>
        <dbReference type="SAM" id="MobiDB-lite"/>
    </source>
</evidence>
<feature type="compositionally biased region" description="Basic and acidic residues" evidence="1">
    <location>
        <begin position="122"/>
        <end position="141"/>
    </location>
</feature>
<dbReference type="AlphaFoldDB" id="A0A6P4BVS0"/>